<sequence length="457" mass="50182">MSRRTGRSPEQREPRFDRSSAELWKWPTTGAIAAAVLALLLAPIRPDRDTMWLRTLWPGDIDNASAVLQVMAGASMTTITLTFSLTVVALQLASQQFSPRLLRDFVRDRVTKAVLTALVSTFVYSLILLRTLGDDLTVPVPAMTVGALMGLGSLAAVLAFITHITSLLRVDTMMRTVHEETSAVIDAAYQHRDQPAPPSPDGLALDDPPARRVCADRSGFVSDVDVDRLVSVARSHHVLVRVVARPGDHVVSGTPIAEIWDRPGSVTGDADEPERLGDEVRGAISLDYERTTHADPAFGLRQLTDIAVKALSPGINDPVTAAHAIGHNADVLVRLVHSHLGPRLYTDDDGAPRVVVGDRDLRYFLDLACGQVRRYGRREPTVLGALLRMLRDVAMNTRDLAERAEIERQTTLVLDEMTTDLLEPDQEDVRRVARQVRAVLADDSLAYRDRSGETRSI</sequence>
<keyword evidence="3" id="KW-1185">Reference proteome</keyword>
<keyword evidence="1" id="KW-0472">Membrane</keyword>
<evidence type="ECO:0000313" key="3">
    <source>
        <dbReference type="Proteomes" id="UP000198520"/>
    </source>
</evidence>
<keyword evidence="1" id="KW-1133">Transmembrane helix</keyword>
<evidence type="ECO:0000313" key="2">
    <source>
        <dbReference type="EMBL" id="SFF33626.1"/>
    </source>
</evidence>
<dbReference type="STRING" id="285351.SAMN04488035_2548"/>
<keyword evidence="1" id="KW-0812">Transmembrane</keyword>
<dbReference type="RefSeq" id="WP_093379459.1">
    <property type="nucleotide sequence ID" value="NZ_BNAN01000001.1"/>
</dbReference>
<reference evidence="3" key="1">
    <citation type="submission" date="2016-10" db="EMBL/GenBank/DDBJ databases">
        <authorList>
            <person name="Varghese N."/>
            <person name="Submissions S."/>
        </authorList>
    </citation>
    <scope>NUCLEOTIDE SEQUENCE [LARGE SCALE GENOMIC DNA]</scope>
    <source>
        <strain evidence="3">DSM 19083</strain>
    </source>
</reference>
<feature type="transmembrane region" description="Helical" evidence="1">
    <location>
        <begin position="145"/>
        <end position="168"/>
    </location>
</feature>
<dbReference type="OrthoDB" id="2955631at2"/>
<dbReference type="EMBL" id="FONZ01000005">
    <property type="protein sequence ID" value="SFF33626.1"/>
    <property type="molecule type" value="Genomic_DNA"/>
</dbReference>
<protein>
    <submittedName>
        <fullName evidence="2">Uncharacterized membrane protein</fullName>
    </submittedName>
</protein>
<gene>
    <name evidence="2" type="ORF">SAMN04488035_2548</name>
</gene>
<accession>A0A1I2HYA6</accession>
<feature type="transmembrane region" description="Helical" evidence="1">
    <location>
        <begin position="21"/>
        <end position="44"/>
    </location>
</feature>
<dbReference type="InterPro" id="IPR018723">
    <property type="entry name" value="DUF2254_membrane"/>
</dbReference>
<dbReference type="Pfam" id="PF10011">
    <property type="entry name" value="DUF2254"/>
    <property type="match status" value="1"/>
</dbReference>
<name>A0A1I2HYA6_9MICO</name>
<dbReference type="Proteomes" id="UP000198520">
    <property type="component" value="Unassembled WGS sequence"/>
</dbReference>
<proteinExistence type="predicted"/>
<dbReference type="AlphaFoldDB" id="A0A1I2HYA6"/>
<feature type="transmembrane region" description="Helical" evidence="1">
    <location>
        <begin position="113"/>
        <end position="133"/>
    </location>
</feature>
<feature type="transmembrane region" description="Helical" evidence="1">
    <location>
        <begin position="64"/>
        <end position="92"/>
    </location>
</feature>
<evidence type="ECO:0000256" key="1">
    <source>
        <dbReference type="SAM" id="Phobius"/>
    </source>
</evidence>
<organism evidence="2 3">
    <name type="scientific">Flavimobilis marinus</name>
    <dbReference type="NCBI Taxonomy" id="285351"/>
    <lineage>
        <taxon>Bacteria</taxon>
        <taxon>Bacillati</taxon>
        <taxon>Actinomycetota</taxon>
        <taxon>Actinomycetes</taxon>
        <taxon>Micrococcales</taxon>
        <taxon>Jonesiaceae</taxon>
        <taxon>Flavimobilis</taxon>
    </lineage>
</organism>